<evidence type="ECO:0000313" key="4">
    <source>
        <dbReference type="Proteomes" id="UP001597368"/>
    </source>
</evidence>
<feature type="chain" id="PRO_5046873239" evidence="2">
    <location>
        <begin position="30"/>
        <end position="187"/>
    </location>
</feature>
<name>A0ABW4SXY1_9ACTN</name>
<organism evidence="3 4">
    <name type="scientific">Nonomuraea mangrovi</name>
    <dbReference type="NCBI Taxonomy" id="2316207"/>
    <lineage>
        <taxon>Bacteria</taxon>
        <taxon>Bacillati</taxon>
        <taxon>Actinomycetota</taxon>
        <taxon>Actinomycetes</taxon>
        <taxon>Streptosporangiales</taxon>
        <taxon>Streptosporangiaceae</taxon>
        <taxon>Nonomuraea</taxon>
    </lineage>
</organism>
<keyword evidence="1" id="KW-0472">Membrane</keyword>
<evidence type="ECO:0000256" key="1">
    <source>
        <dbReference type="SAM" id="Phobius"/>
    </source>
</evidence>
<dbReference type="RefSeq" id="WP_379574537.1">
    <property type="nucleotide sequence ID" value="NZ_JBHUFV010000033.1"/>
</dbReference>
<feature type="signal peptide" evidence="2">
    <location>
        <begin position="1"/>
        <end position="29"/>
    </location>
</feature>
<proteinExistence type="predicted"/>
<gene>
    <name evidence="3" type="ORF">ACFSKW_23755</name>
</gene>
<reference evidence="4" key="1">
    <citation type="journal article" date="2019" name="Int. J. Syst. Evol. Microbiol.">
        <title>The Global Catalogue of Microorganisms (GCM) 10K type strain sequencing project: providing services to taxonomists for standard genome sequencing and annotation.</title>
        <authorList>
            <consortium name="The Broad Institute Genomics Platform"/>
            <consortium name="The Broad Institute Genome Sequencing Center for Infectious Disease"/>
            <person name="Wu L."/>
            <person name="Ma J."/>
        </authorList>
    </citation>
    <scope>NUCLEOTIDE SEQUENCE [LARGE SCALE GENOMIC DNA]</scope>
    <source>
        <strain evidence="4">ICMP 6774ER</strain>
    </source>
</reference>
<keyword evidence="4" id="KW-1185">Reference proteome</keyword>
<comment type="caution">
    <text evidence="3">The sequence shown here is derived from an EMBL/GenBank/DDBJ whole genome shotgun (WGS) entry which is preliminary data.</text>
</comment>
<evidence type="ECO:0000256" key="2">
    <source>
        <dbReference type="SAM" id="SignalP"/>
    </source>
</evidence>
<evidence type="ECO:0000313" key="3">
    <source>
        <dbReference type="EMBL" id="MFD1934488.1"/>
    </source>
</evidence>
<feature type="transmembrane region" description="Helical" evidence="1">
    <location>
        <begin position="38"/>
        <end position="56"/>
    </location>
</feature>
<keyword evidence="2" id="KW-0732">Signal</keyword>
<keyword evidence="1" id="KW-0812">Transmembrane</keyword>
<accession>A0ABW4SXY1</accession>
<keyword evidence="1" id="KW-1133">Transmembrane helix</keyword>
<protein>
    <submittedName>
        <fullName evidence="3">MFS transporter</fullName>
    </submittedName>
</protein>
<dbReference type="Proteomes" id="UP001597368">
    <property type="component" value="Unassembled WGS sequence"/>
</dbReference>
<dbReference type="EMBL" id="JBHUFV010000033">
    <property type="protein sequence ID" value="MFD1934488.1"/>
    <property type="molecule type" value="Genomic_DNA"/>
</dbReference>
<sequence>MRANLPLRLTRAAAFSAVCVLLAALGHSAAGGTGPATWAFGLGGAIVMLVALTLSGRERSTSTINVTLVALQAGLHELFGLDGTGAVLTLAHGQDGSGHGSGLGESLGMLLAHLTVTLITGWWLARGEAALWSLLRRLGRRLIRLLPPLPSMAAVLRAPVRTAVRVASGGVLLRHIVSRRGPPLPAR</sequence>